<name>A0A0E3MAF4_SACSO</name>
<evidence type="ECO:0000313" key="10">
    <source>
        <dbReference type="EMBL" id="AZF81396.1"/>
    </source>
</evidence>
<evidence type="ECO:0000313" key="9">
    <source>
        <dbReference type="EMBL" id="AZF78792.1"/>
    </source>
</evidence>
<dbReference type="Proteomes" id="UP000267993">
    <property type="component" value="Chromosome"/>
</dbReference>
<dbReference type="Proteomes" id="UP000282269">
    <property type="component" value="Chromosome"/>
</dbReference>
<dbReference type="KEGG" id="ssof:SULC_1577"/>
<dbReference type="PATRIC" id="fig|2287.6.peg.1627"/>
<dbReference type="EMBL" id="CP033236">
    <property type="protein sequence ID" value="AZF70938.1"/>
    <property type="molecule type" value="Genomic_DNA"/>
</dbReference>
<dbReference type="Proteomes" id="UP000273443">
    <property type="component" value="Chromosome"/>
</dbReference>
<feature type="domain" description="HTH marR-type" evidence="1">
    <location>
        <begin position="7"/>
        <end position="66"/>
    </location>
</feature>
<reference evidence="11 12" key="1">
    <citation type="journal article" date="2015" name="Genome Announc.">
        <title>Complete Genome Sequence of Sulfolobus solfataricus Strain 98/2 and Evolved Derivatives.</title>
        <authorList>
            <person name="McCarthy S."/>
            <person name="Gradnigo J."/>
            <person name="Johnson T."/>
            <person name="Payne S."/>
            <person name="Lipzen A."/>
            <person name="Martin J."/>
            <person name="Schackwitz W."/>
            <person name="Moriyama E."/>
            <person name="Blum P."/>
        </authorList>
    </citation>
    <scope>NUCLEOTIDE SEQUENCE [LARGE SCALE GENOMIC DNA]</scope>
    <source>
        <strain evidence="11">98/2 SULC</strain>
        <strain evidence="2">SARC-B</strain>
        <strain evidence="3">SARC-C</strain>
        <strain evidence="4 13">SULA</strain>
        <strain evidence="12">SULB</strain>
    </source>
</reference>
<evidence type="ECO:0000313" key="13">
    <source>
        <dbReference type="Proteomes" id="UP000033106"/>
    </source>
</evidence>
<dbReference type="InterPro" id="IPR011991">
    <property type="entry name" value="ArsR-like_HTH"/>
</dbReference>
<dbReference type="EMBL" id="CP011056">
    <property type="protein sequence ID" value="AKA76536.1"/>
    <property type="molecule type" value="Genomic_DNA"/>
</dbReference>
<dbReference type="Proteomes" id="UP000278715">
    <property type="component" value="Chromosome"/>
</dbReference>
<proteinExistence type="predicted"/>
<dbReference type="EMBL" id="CP033240">
    <property type="protein sequence ID" value="AZF81396.1"/>
    <property type="molecule type" value="Genomic_DNA"/>
</dbReference>
<dbReference type="AlphaFoldDB" id="A0A0E3MAF4"/>
<evidence type="ECO:0000313" key="19">
    <source>
        <dbReference type="Proteomes" id="UP000282269"/>
    </source>
</evidence>
<accession>A0A0E3MAF4</accession>
<evidence type="ECO:0000313" key="14">
    <source>
        <dbReference type="Proteomes" id="UP000267993"/>
    </source>
</evidence>
<dbReference type="InterPro" id="IPR036388">
    <property type="entry name" value="WH-like_DNA-bd_sf"/>
</dbReference>
<gene>
    <name evidence="4" type="ORF">SULA_1578</name>
    <name evidence="2" type="ORF">SULB_1579</name>
    <name evidence="3" type="ORF">SULC_1577</name>
    <name evidence="5" type="ORF">SULG_07890</name>
    <name evidence="6" type="ORF">SULH_07890</name>
    <name evidence="7" type="ORF">SULI_07890</name>
    <name evidence="8" type="ORF">SULM_07890</name>
    <name evidence="9" type="ORF">SULN_07890</name>
    <name evidence="10" type="ORF">SULO_07900</name>
</gene>
<dbReference type="Proteomes" id="UP000275843">
    <property type="component" value="Chromosome"/>
</dbReference>
<evidence type="ECO:0000313" key="8">
    <source>
        <dbReference type="EMBL" id="AZF76182.1"/>
    </source>
</evidence>
<dbReference type="KEGG" id="ssoa:SULA_1578"/>
<dbReference type="InterPro" id="IPR000835">
    <property type="entry name" value="HTH_MarR-typ"/>
</dbReference>
<protein>
    <submittedName>
        <fullName evidence="2">ArsR family transcriptional regulator</fullName>
    </submittedName>
</protein>
<dbReference type="EMBL" id="CP033237">
    <property type="protein sequence ID" value="AZF73558.1"/>
    <property type="molecule type" value="Genomic_DNA"/>
</dbReference>
<dbReference type="Proteomes" id="UP000033085">
    <property type="component" value="Chromosome"/>
</dbReference>
<dbReference type="Pfam" id="PF13463">
    <property type="entry name" value="HTH_27"/>
    <property type="match status" value="1"/>
</dbReference>
<dbReference type="GO" id="GO:0003700">
    <property type="term" value="F:DNA-binding transcription factor activity"/>
    <property type="evidence" value="ECO:0007669"/>
    <property type="project" value="InterPro"/>
</dbReference>
<evidence type="ECO:0000259" key="1">
    <source>
        <dbReference type="Pfam" id="PF13463"/>
    </source>
</evidence>
<evidence type="ECO:0000313" key="6">
    <source>
        <dbReference type="EMBL" id="AZF70938.1"/>
    </source>
</evidence>
<dbReference type="Proteomes" id="UP000033057">
    <property type="component" value="Chromosome"/>
</dbReference>
<evidence type="ECO:0000313" key="4">
    <source>
        <dbReference type="EMBL" id="AKA79229.1"/>
    </source>
</evidence>
<evidence type="ECO:0000313" key="2">
    <source>
        <dbReference type="EMBL" id="AKA73838.1"/>
    </source>
</evidence>
<dbReference type="EMBL" id="CP033235">
    <property type="protein sequence ID" value="AZF68318.1"/>
    <property type="molecule type" value="Genomic_DNA"/>
</dbReference>
<evidence type="ECO:0000313" key="17">
    <source>
        <dbReference type="Proteomes" id="UP000275843"/>
    </source>
</evidence>
<dbReference type="KEGG" id="ssol:SULB_1579"/>
<reference evidence="14 15" key="2">
    <citation type="journal article" date="2018" name="Proc. Natl. Acad. Sci. U.S.A.">
        <title>Nonmutational mechanism of inheritance in the Archaeon Sulfolobus solfataricus.</title>
        <authorList>
            <person name="Payne S."/>
            <person name="McCarthy S."/>
            <person name="Johnson T."/>
            <person name="North E."/>
            <person name="Blum P."/>
        </authorList>
    </citation>
    <scope>NUCLEOTIDE SEQUENCE [LARGE SCALE GENOMIC DNA]</scope>
    <source>
        <strain evidence="6 14">SARC-H</strain>
        <strain evidence="7 17">SARC-I</strain>
        <strain evidence="9 18">SARC-N</strain>
        <strain evidence="10 19">SARC-O</strain>
        <strain evidence="5 15">SULG</strain>
        <strain evidence="8 16">SULM</strain>
    </source>
</reference>
<dbReference type="CDD" id="cd00090">
    <property type="entry name" value="HTH_ARSR"/>
    <property type="match status" value="1"/>
</dbReference>
<dbReference type="InterPro" id="IPR036390">
    <property type="entry name" value="WH_DNA-bd_sf"/>
</dbReference>
<sequence>MDRLLEPEIQILLNLSKGKKKRIEIAKECNIPYTTLIYLIPKLEAEGLVKEAREGKKIYVELTEKGKEKVNEIRSRLLKELGVSQ</sequence>
<dbReference type="SUPFAM" id="SSF46785">
    <property type="entry name" value="Winged helix' DNA-binding domain"/>
    <property type="match status" value="1"/>
</dbReference>
<dbReference type="RefSeq" id="WP_009992456.1">
    <property type="nucleotide sequence ID" value="NZ_CP011055.2"/>
</dbReference>
<dbReference type="EMBL" id="CP011057">
    <property type="protein sequence ID" value="AKA79229.1"/>
    <property type="molecule type" value="Genomic_DNA"/>
</dbReference>
<organism evidence="2 12">
    <name type="scientific">Saccharolobus solfataricus</name>
    <name type="common">Sulfolobus solfataricus</name>
    <dbReference type="NCBI Taxonomy" id="2287"/>
    <lineage>
        <taxon>Archaea</taxon>
        <taxon>Thermoproteota</taxon>
        <taxon>Thermoprotei</taxon>
        <taxon>Sulfolobales</taxon>
        <taxon>Sulfolobaceae</taxon>
        <taxon>Saccharolobus</taxon>
    </lineage>
</organism>
<evidence type="ECO:0000313" key="18">
    <source>
        <dbReference type="Proteomes" id="UP000278715"/>
    </source>
</evidence>
<dbReference type="EMBL" id="CP033239">
    <property type="protein sequence ID" value="AZF78792.1"/>
    <property type="molecule type" value="Genomic_DNA"/>
</dbReference>
<evidence type="ECO:0000313" key="15">
    <source>
        <dbReference type="Proteomes" id="UP000273194"/>
    </source>
</evidence>
<evidence type="ECO:0000313" key="11">
    <source>
        <dbReference type="Proteomes" id="UP000033057"/>
    </source>
</evidence>
<evidence type="ECO:0000313" key="12">
    <source>
        <dbReference type="Proteomes" id="UP000033085"/>
    </source>
</evidence>
<dbReference type="EMBL" id="CP033238">
    <property type="protein sequence ID" value="AZF76182.1"/>
    <property type="molecule type" value="Genomic_DNA"/>
</dbReference>
<evidence type="ECO:0000313" key="5">
    <source>
        <dbReference type="EMBL" id="AZF68318.1"/>
    </source>
</evidence>
<evidence type="ECO:0000313" key="7">
    <source>
        <dbReference type="EMBL" id="AZF73558.1"/>
    </source>
</evidence>
<dbReference type="Proteomes" id="UP000273194">
    <property type="component" value="Chromosome"/>
</dbReference>
<dbReference type="GeneID" id="38468196"/>
<reference evidence="2" key="3">
    <citation type="submission" date="2018-10" db="EMBL/GenBank/DDBJ databases">
        <authorList>
            <person name="McCarthy S."/>
            <person name="Gradnigo J."/>
            <person name="Johnson T."/>
            <person name="Payne S."/>
            <person name="Lipzen A."/>
            <person name="Schackwitz W."/>
            <person name="Martin J."/>
            <person name="Moriyama E."/>
            <person name="Blum P."/>
        </authorList>
    </citation>
    <scope>NUCLEOTIDE SEQUENCE</scope>
    <source>
        <strain evidence="2">SARC-B</strain>
        <strain evidence="3">SARC-C</strain>
        <strain evidence="4">SULA</strain>
    </source>
</reference>
<evidence type="ECO:0000313" key="3">
    <source>
        <dbReference type="EMBL" id="AKA76536.1"/>
    </source>
</evidence>
<dbReference type="Proteomes" id="UP000033106">
    <property type="component" value="Chromosome"/>
</dbReference>
<dbReference type="EMBL" id="CP011055">
    <property type="protein sequence ID" value="AKA73838.1"/>
    <property type="molecule type" value="Genomic_DNA"/>
</dbReference>
<dbReference type="Gene3D" id="1.10.10.10">
    <property type="entry name" value="Winged helix-like DNA-binding domain superfamily/Winged helix DNA-binding domain"/>
    <property type="match status" value="1"/>
</dbReference>
<evidence type="ECO:0000313" key="16">
    <source>
        <dbReference type="Proteomes" id="UP000273443"/>
    </source>
</evidence>